<evidence type="ECO:0000313" key="1">
    <source>
        <dbReference type="EMBL" id="CBY41459.1"/>
    </source>
</evidence>
<sequence length="27" mass="2603">MGRTGVKAVATGGGMLVKAASKLTKLG</sequence>
<protein>
    <submittedName>
        <fullName evidence="1">Uncharacterized protein</fullName>
    </submittedName>
</protein>
<proteinExistence type="predicted"/>
<name>E4Z181_OIKDI</name>
<organism evidence="1">
    <name type="scientific">Oikopleura dioica</name>
    <name type="common">Tunicate</name>
    <dbReference type="NCBI Taxonomy" id="34765"/>
    <lineage>
        <taxon>Eukaryota</taxon>
        <taxon>Metazoa</taxon>
        <taxon>Chordata</taxon>
        <taxon>Tunicata</taxon>
        <taxon>Appendicularia</taxon>
        <taxon>Copelata</taxon>
        <taxon>Oikopleuridae</taxon>
        <taxon>Oikopleura</taxon>
    </lineage>
</organism>
<dbReference type="EMBL" id="FN656450">
    <property type="protein sequence ID" value="CBY41459.1"/>
    <property type="molecule type" value="Genomic_DNA"/>
</dbReference>
<dbReference type="AlphaFoldDB" id="E4Z181"/>
<reference evidence="1" key="1">
    <citation type="journal article" date="2010" name="Science">
        <title>Plasticity of animal genome architecture unmasked by rapid evolution of a pelagic tunicate.</title>
        <authorList>
            <person name="Denoeud F."/>
            <person name="Henriet S."/>
            <person name="Mungpakdee S."/>
            <person name="Aury J.M."/>
            <person name="Da Silva C."/>
            <person name="Brinkmann H."/>
            <person name="Mikhaleva J."/>
            <person name="Olsen L.C."/>
            <person name="Jubin C."/>
            <person name="Canestro C."/>
            <person name="Bouquet J.M."/>
            <person name="Danks G."/>
            <person name="Poulain J."/>
            <person name="Campsteijn C."/>
            <person name="Adamski M."/>
            <person name="Cross I."/>
            <person name="Yadetie F."/>
            <person name="Muffato M."/>
            <person name="Louis A."/>
            <person name="Butcher S."/>
            <person name="Tsagkogeorga G."/>
            <person name="Konrad A."/>
            <person name="Singh S."/>
            <person name="Jensen M.F."/>
            <person name="Cong E.H."/>
            <person name="Eikeseth-Otteraa H."/>
            <person name="Noel B."/>
            <person name="Anthouard V."/>
            <person name="Porcel B.M."/>
            <person name="Kachouri-Lafond R."/>
            <person name="Nishino A."/>
            <person name="Ugolini M."/>
            <person name="Chourrout P."/>
            <person name="Nishida H."/>
            <person name="Aasland R."/>
            <person name="Huzurbazar S."/>
            <person name="Westhof E."/>
            <person name="Delsuc F."/>
            <person name="Lehrach H."/>
            <person name="Reinhardt R."/>
            <person name="Weissenbach J."/>
            <person name="Roy S.W."/>
            <person name="Artiguenave F."/>
            <person name="Postlethwait J.H."/>
            <person name="Manak J.R."/>
            <person name="Thompson E.M."/>
            <person name="Jaillon O."/>
            <person name="Du Pasquier L."/>
            <person name="Boudinot P."/>
            <person name="Liberles D.A."/>
            <person name="Volff J.N."/>
            <person name="Philippe H."/>
            <person name="Lenhard B."/>
            <person name="Roest Crollius H."/>
            <person name="Wincker P."/>
            <person name="Chourrout D."/>
        </authorList>
    </citation>
    <scope>NUCLEOTIDE SEQUENCE [LARGE SCALE GENOMIC DNA]</scope>
</reference>
<accession>E4Z181</accession>
<dbReference type="Proteomes" id="UP000011014">
    <property type="component" value="Unassembled WGS sequence"/>
</dbReference>
<gene>
    <name evidence="1" type="ORF">GSOID_T00023534001</name>
</gene>